<gene>
    <name evidence="1" type="ORF">KIK155_LOCUS6436</name>
</gene>
<dbReference type="AlphaFoldDB" id="A0A817YSW8"/>
<dbReference type="Proteomes" id="UP000663865">
    <property type="component" value="Unassembled WGS sequence"/>
</dbReference>
<proteinExistence type="predicted"/>
<evidence type="ECO:0000313" key="1">
    <source>
        <dbReference type="EMBL" id="CAF3382519.1"/>
    </source>
</evidence>
<accession>A0A817YSW8</accession>
<comment type="caution">
    <text evidence="1">The sequence shown here is derived from an EMBL/GenBank/DDBJ whole genome shotgun (WGS) entry which is preliminary data.</text>
</comment>
<protein>
    <submittedName>
        <fullName evidence="1">Uncharacterized protein</fullName>
    </submittedName>
</protein>
<evidence type="ECO:0000313" key="2">
    <source>
        <dbReference type="Proteomes" id="UP000663865"/>
    </source>
</evidence>
<reference evidence="1" key="1">
    <citation type="submission" date="2021-02" db="EMBL/GenBank/DDBJ databases">
        <authorList>
            <person name="Nowell W R."/>
        </authorList>
    </citation>
    <scope>NUCLEOTIDE SEQUENCE</scope>
</reference>
<sequence length="123" mass="14489">MFIGKAIYLYEENSNHSFNFFSSMRNTLLLSLLLILFLFQINHSFASSLFYIRNRPIHDDGNQLGRIDNYSELNAQIEPSYDLMESDHRYLIPRLSWSKRDSPTSKRVKKAFLCFFNTVTCFG</sequence>
<name>A0A817YSW8_9BILA</name>
<organism evidence="1 2">
    <name type="scientific">Rotaria socialis</name>
    <dbReference type="NCBI Taxonomy" id="392032"/>
    <lineage>
        <taxon>Eukaryota</taxon>
        <taxon>Metazoa</taxon>
        <taxon>Spiralia</taxon>
        <taxon>Gnathifera</taxon>
        <taxon>Rotifera</taxon>
        <taxon>Eurotatoria</taxon>
        <taxon>Bdelloidea</taxon>
        <taxon>Philodinida</taxon>
        <taxon>Philodinidae</taxon>
        <taxon>Rotaria</taxon>
    </lineage>
</organism>
<dbReference type="EMBL" id="CAJNYV010000762">
    <property type="protein sequence ID" value="CAF3382519.1"/>
    <property type="molecule type" value="Genomic_DNA"/>
</dbReference>